<accession>A0A3E0JC93</accession>
<dbReference type="Proteomes" id="UP000256305">
    <property type="component" value="Unassembled WGS sequence"/>
</dbReference>
<protein>
    <submittedName>
        <fullName evidence="2">Transcriptional regulator</fullName>
    </submittedName>
</protein>
<reference evidence="2 3" key="1">
    <citation type="submission" date="2018-08" db="EMBL/GenBank/DDBJ databases">
        <title>Genome sequence of Halobacillus trueperi KCTC 3686.</title>
        <authorList>
            <person name="Cho K.H."/>
            <person name="Kwak M.-J."/>
            <person name="Kim B.-Y."/>
            <person name="Chun J."/>
        </authorList>
    </citation>
    <scope>NUCLEOTIDE SEQUENCE [LARGE SCALE GENOMIC DNA]</scope>
    <source>
        <strain evidence="2 3">KCTC 3686</strain>
    </source>
</reference>
<gene>
    <name evidence="2" type="ORF">DYE48_02625</name>
</gene>
<evidence type="ECO:0000313" key="3">
    <source>
        <dbReference type="Proteomes" id="UP000256305"/>
    </source>
</evidence>
<feature type="domain" description="AraC effector-binding" evidence="1">
    <location>
        <begin position="13"/>
        <end position="167"/>
    </location>
</feature>
<organism evidence="2 3">
    <name type="scientific">Halobacillus trueperi</name>
    <dbReference type="NCBI Taxonomy" id="156205"/>
    <lineage>
        <taxon>Bacteria</taxon>
        <taxon>Bacillati</taxon>
        <taxon>Bacillota</taxon>
        <taxon>Bacilli</taxon>
        <taxon>Bacillales</taxon>
        <taxon>Bacillaceae</taxon>
        <taxon>Halobacillus</taxon>
    </lineage>
</organism>
<dbReference type="SMART" id="SM00871">
    <property type="entry name" value="AraC_E_bind"/>
    <property type="match status" value="1"/>
</dbReference>
<dbReference type="InterPro" id="IPR029441">
    <property type="entry name" value="Cass2"/>
</dbReference>
<dbReference type="InterPro" id="IPR011256">
    <property type="entry name" value="Reg_factor_effector_dom_sf"/>
</dbReference>
<dbReference type="EMBL" id="QUAE01000002">
    <property type="protein sequence ID" value="REJ10399.1"/>
    <property type="molecule type" value="Genomic_DNA"/>
</dbReference>
<dbReference type="Gene3D" id="3.20.80.10">
    <property type="entry name" value="Regulatory factor, effector binding domain"/>
    <property type="match status" value="1"/>
</dbReference>
<dbReference type="InterPro" id="IPR010499">
    <property type="entry name" value="AraC_E-bd"/>
</dbReference>
<dbReference type="Pfam" id="PF14526">
    <property type="entry name" value="Cass2"/>
    <property type="match status" value="1"/>
</dbReference>
<keyword evidence="3" id="KW-1185">Reference proteome</keyword>
<evidence type="ECO:0000313" key="2">
    <source>
        <dbReference type="EMBL" id="REJ10399.1"/>
    </source>
</evidence>
<evidence type="ECO:0000259" key="1">
    <source>
        <dbReference type="SMART" id="SM00871"/>
    </source>
</evidence>
<name>A0A3E0JC93_9BACI</name>
<dbReference type="AlphaFoldDB" id="A0A3E0JC93"/>
<sequence length="168" mass="19601">MWRIYRIKGGHTVEVNIVALPAFKVRGRQWEGSYEQVPGLKEVIKKVGSEKEEIKPVDPDYQWGLSFHTIENGFVHFSGFEVEDAKSDAEYEEVNVPRHTYMNVHHPKGRDIGATYASIYQWFRDGNVKTYLEPGAKYYDGLPLKFEKYPVDRDFDEPHFDIYIPIQA</sequence>
<comment type="caution">
    <text evidence="2">The sequence shown here is derived from an EMBL/GenBank/DDBJ whole genome shotgun (WGS) entry which is preliminary data.</text>
</comment>
<proteinExistence type="predicted"/>
<dbReference type="SUPFAM" id="SSF55136">
    <property type="entry name" value="Probable bacterial effector-binding domain"/>
    <property type="match status" value="1"/>
</dbReference>